<dbReference type="PANTHER" id="PTHR45700">
    <property type="entry name" value="UBIQUITIN-PROTEIN LIGASE E3C"/>
    <property type="match status" value="1"/>
</dbReference>
<dbReference type="OrthoDB" id="5981550at2759"/>
<dbReference type="InterPro" id="IPR044611">
    <property type="entry name" value="E3A/B/C-like"/>
</dbReference>
<evidence type="ECO:0000256" key="4">
    <source>
        <dbReference type="ARBA" id="ARBA00022786"/>
    </source>
</evidence>
<dbReference type="EC" id="2.3.2.26" evidence="2"/>
<dbReference type="EMBL" id="CAAALY010250736">
    <property type="protein sequence ID" value="VEL35807.1"/>
    <property type="molecule type" value="Genomic_DNA"/>
</dbReference>
<dbReference type="Gene3D" id="3.90.1750.10">
    <property type="entry name" value="Hect, E3 ligase catalytic domains"/>
    <property type="match status" value="1"/>
</dbReference>
<dbReference type="FunFam" id="3.30.2160.10:FF:000004">
    <property type="entry name" value="probable E3 ubiquitin-protein ligase HERC4 isoform X1"/>
    <property type="match status" value="1"/>
</dbReference>
<dbReference type="Pfam" id="PF00632">
    <property type="entry name" value="HECT"/>
    <property type="match status" value="1"/>
</dbReference>
<comment type="catalytic activity">
    <reaction evidence="1">
        <text>S-ubiquitinyl-[E2 ubiquitin-conjugating enzyme]-L-cysteine + [acceptor protein]-L-lysine = [E2 ubiquitin-conjugating enzyme]-L-cysteine + N(6)-ubiquitinyl-[acceptor protein]-L-lysine.</text>
        <dbReference type="EC" id="2.3.2.26"/>
    </reaction>
</comment>
<dbReference type="SMART" id="SM00119">
    <property type="entry name" value="HECTc"/>
    <property type="match status" value="1"/>
</dbReference>
<dbReference type="CDD" id="cd00078">
    <property type="entry name" value="HECTc"/>
    <property type="match status" value="1"/>
</dbReference>
<evidence type="ECO:0000313" key="8">
    <source>
        <dbReference type="Proteomes" id="UP000784294"/>
    </source>
</evidence>
<comment type="caution">
    <text evidence="7">The sequence shown here is derived from an EMBL/GenBank/DDBJ whole genome shotgun (WGS) entry which is preliminary data.</text>
</comment>
<dbReference type="PROSITE" id="PS50237">
    <property type="entry name" value="HECT"/>
    <property type="match status" value="1"/>
</dbReference>
<dbReference type="Gene3D" id="3.30.2160.10">
    <property type="entry name" value="Hect, E3 ligase catalytic domain"/>
    <property type="match status" value="1"/>
</dbReference>
<dbReference type="GO" id="GO:0000209">
    <property type="term" value="P:protein polyubiquitination"/>
    <property type="evidence" value="ECO:0007669"/>
    <property type="project" value="InterPro"/>
</dbReference>
<protein>
    <recommendedName>
        <fullName evidence="2">HECT-type E3 ubiquitin transferase</fullName>
        <ecNumber evidence="2">2.3.2.26</ecNumber>
    </recommendedName>
</protein>
<dbReference type="InterPro" id="IPR035983">
    <property type="entry name" value="Hect_E3_ubiquitin_ligase"/>
</dbReference>
<evidence type="ECO:0000256" key="5">
    <source>
        <dbReference type="PROSITE-ProRule" id="PRU00104"/>
    </source>
</evidence>
<organism evidence="7 8">
    <name type="scientific">Protopolystoma xenopodis</name>
    <dbReference type="NCBI Taxonomy" id="117903"/>
    <lineage>
        <taxon>Eukaryota</taxon>
        <taxon>Metazoa</taxon>
        <taxon>Spiralia</taxon>
        <taxon>Lophotrochozoa</taxon>
        <taxon>Platyhelminthes</taxon>
        <taxon>Monogenea</taxon>
        <taxon>Polyopisthocotylea</taxon>
        <taxon>Polystomatidea</taxon>
        <taxon>Polystomatidae</taxon>
        <taxon>Protopolystoma</taxon>
    </lineage>
</organism>
<dbReference type="AlphaFoldDB" id="A0A448XFW4"/>
<feature type="domain" description="HECT" evidence="6">
    <location>
        <begin position="107"/>
        <end position="405"/>
    </location>
</feature>
<dbReference type="GO" id="GO:0061630">
    <property type="term" value="F:ubiquitin protein ligase activity"/>
    <property type="evidence" value="ECO:0007669"/>
    <property type="project" value="UniProtKB-EC"/>
</dbReference>
<keyword evidence="3" id="KW-0808">Transferase</keyword>
<evidence type="ECO:0000256" key="2">
    <source>
        <dbReference type="ARBA" id="ARBA00012485"/>
    </source>
</evidence>
<gene>
    <name evidence="7" type="ORF">PXEA_LOCUS29247</name>
</gene>
<keyword evidence="4 5" id="KW-0833">Ubl conjugation pathway</keyword>
<name>A0A448XFW4_9PLAT</name>
<dbReference type="PANTHER" id="PTHR45700:SF8">
    <property type="entry name" value="HECT-TYPE E3 UBIQUITIN TRANSFERASE"/>
    <property type="match status" value="1"/>
</dbReference>
<evidence type="ECO:0000259" key="6">
    <source>
        <dbReference type="PROSITE" id="PS50237"/>
    </source>
</evidence>
<reference evidence="7" key="1">
    <citation type="submission" date="2018-11" db="EMBL/GenBank/DDBJ databases">
        <authorList>
            <consortium name="Pathogen Informatics"/>
        </authorList>
    </citation>
    <scope>NUCLEOTIDE SEQUENCE</scope>
</reference>
<sequence>MFKQLAMNTARRLKASCIDLSYPEQDYIFYRSRSRYLSLSFMELPFLLQTTTKSVHLYLDNRMRMLEERSSAFPNYLTETPYFKLRIARDRVVEDALLALEITCTESPGDLKKQLYVEFEGEQGIDEGGLSKEFFQMIVERLFNPDYGMFTYDQTMKSYWFNSAPVEDMDREYCLIGTVLGLAIYNHVILDAQFPTVLYRKLVGKLGTFEDLKEAQPDLARGLQAMLEFDGTDEEFEEIFSMSFVITYKDMFGEAIVQELLENGSRISVTKWNRKQFVDYYADFLLNKSVKKQFSAFRRGFQMVVDESPLTFLFRPDELELLVRGSQEYDFLELERVTTYEGDYSASSPVIQNFWSVLHEMDREQQKQLLQFATGSDRIPLGGMAKMRFVIAKQGPDSDRYFKVHLDSFVSRVLL</sequence>
<evidence type="ECO:0000256" key="1">
    <source>
        <dbReference type="ARBA" id="ARBA00000885"/>
    </source>
</evidence>
<dbReference type="Proteomes" id="UP000784294">
    <property type="component" value="Unassembled WGS sequence"/>
</dbReference>
<keyword evidence="8" id="KW-1185">Reference proteome</keyword>
<evidence type="ECO:0000313" key="7">
    <source>
        <dbReference type="EMBL" id="VEL35807.1"/>
    </source>
</evidence>
<dbReference type="Gene3D" id="3.30.2410.10">
    <property type="entry name" value="Hect, E3 ligase catalytic domain"/>
    <property type="match status" value="1"/>
</dbReference>
<comment type="caution">
    <text evidence="5">Lacks conserved residue(s) required for the propagation of feature annotation.</text>
</comment>
<dbReference type="InterPro" id="IPR000569">
    <property type="entry name" value="HECT_dom"/>
</dbReference>
<dbReference type="SUPFAM" id="SSF56204">
    <property type="entry name" value="Hect, E3 ligase catalytic domain"/>
    <property type="match status" value="1"/>
</dbReference>
<accession>A0A448XFW4</accession>
<proteinExistence type="predicted"/>
<evidence type="ECO:0000256" key="3">
    <source>
        <dbReference type="ARBA" id="ARBA00022679"/>
    </source>
</evidence>